<evidence type="ECO:0000313" key="3">
    <source>
        <dbReference type="EMBL" id="EEG48571.1"/>
    </source>
</evidence>
<dbReference type="HOGENOM" id="CLU_2180453_0_0_9"/>
<dbReference type="PATRIC" id="fig|476272.21.peg.645"/>
<comment type="caution">
    <text evidence="3">The sequence shown here is derived from an EMBL/GenBank/DDBJ whole genome shotgun (WGS) entry which is preliminary data.</text>
</comment>
<dbReference type="RefSeq" id="WP_005949944.1">
    <property type="nucleotide sequence ID" value="NZ_CP136423.1"/>
</dbReference>
<feature type="domain" description="DUF1648" evidence="2">
    <location>
        <begin position="16"/>
        <end position="62"/>
    </location>
</feature>
<keyword evidence="1" id="KW-1133">Transmembrane helix</keyword>
<keyword evidence="4" id="KW-1185">Reference proteome</keyword>
<evidence type="ECO:0000313" key="4">
    <source>
        <dbReference type="Proteomes" id="UP000003100"/>
    </source>
</evidence>
<dbReference type="eggNOG" id="ENOG503391M">
    <property type="taxonomic scope" value="Bacteria"/>
</dbReference>
<feature type="transmembrane region" description="Helical" evidence="1">
    <location>
        <begin position="51"/>
        <end position="68"/>
    </location>
</feature>
<name>C0CNR6_BLAHS</name>
<dbReference type="GeneID" id="86823066"/>
<keyword evidence="1" id="KW-0472">Membrane</keyword>
<dbReference type="AlphaFoldDB" id="C0CNR6"/>
<sequence>MKFKYFVNSRKFSWTIVGIGFVFTLIVFFFLPSSIPIHFNAGGIADSYGDRIQIFLFPLLQLMILLLTGREKLRYWLTHSKTFLNDIQYNWLVSGLCLLIIFVEFRVLYAAF</sequence>
<feature type="transmembrane region" description="Helical" evidence="1">
    <location>
        <begin position="89"/>
        <end position="109"/>
    </location>
</feature>
<organism evidence="3 4">
    <name type="scientific">Blautia hydrogenotrophica (strain DSM 10507 / JCM 14656 / S5a33)</name>
    <name type="common">Ruminococcus hydrogenotrophicus</name>
    <dbReference type="NCBI Taxonomy" id="476272"/>
    <lineage>
        <taxon>Bacteria</taxon>
        <taxon>Bacillati</taxon>
        <taxon>Bacillota</taxon>
        <taxon>Clostridia</taxon>
        <taxon>Lachnospirales</taxon>
        <taxon>Lachnospiraceae</taxon>
        <taxon>Blautia</taxon>
    </lineage>
</organism>
<dbReference type="Pfam" id="PF07853">
    <property type="entry name" value="DUF1648"/>
    <property type="match status" value="1"/>
</dbReference>
<evidence type="ECO:0000256" key="1">
    <source>
        <dbReference type="SAM" id="Phobius"/>
    </source>
</evidence>
<evidence type="ECO:0000259" key="2">
    <source>
        <dbReference type="Pfam" id="PF07853"/>
    </source>
</evidence>
<proteinExistence type="predicted"/>
<keyword evidence="1" id="KW-0812">Transmembrane</keyword>
<dbReference type="InterPro" id="IPR012867">
    <property type="entry name" value="DUF1648"/>
</dbReference>
<reference evidence="3 4" key="1">
    <citation type="submission" date="2009-01" db="EMBL/GenBank/DDBJ databases">
        <authorList>
            <person name="Fulton L."/>
            <person name="Clifton S."/>
            <person name="Fulton B."/>
            <person name="Xu J."/>
            <person name="Minx P."/>
            <person name="Pepin K.H."/>
            <person name="Johnson M."/>
            <person name="Bhonagiri V."/>
            <person name="Nash W.E."/>
            <person name="Mardis E.R."/>
            <person name="Wilson R.K."/>
        </authorList>
    </citation>
    <scope>NUCLEOTIDE SEQUENCE [LARGE SCALE GENOMIC DNA]</scope>
    <source>
        <strain evidence="4">DSM 10507 / JCM 14656 / S5a33</strain>
    </source>
</reference>
<protein>
    <recommendedName>
        <fullName evidence="2">DUF1648 domain-containing protein</fullName>
    </recommendedName>
</protein>
<dbReference type="EMBL" id="ACBZ01000137">
    <property type="protein sequence ID" value="EEG48571.1"/>
    <property type="molecule type" value="Genomic_DNA"/>
</dbReference>
<feature type="transmembrane region" description="Helical" evidence="1">
    <location>
        <begin position="12"/>
        <end position="31"/>
    </location>
</feature>
<accession>C0CNR6</accession>
<gene>
    <name evidence="3" type="ORF">RUMHYD_02509</name>
</gene>
<reference evidence="3 4" key="2">
    <citation type="submission" date="2009-02" db="EMBL/GenBank/DDBJ databases">
        <title>Draft genome sequence of Blautia hydrogenotrophica DSM 10507 (Ruminococcus hydrogenotrophicus DSM 10507).</title>
        <authorList>
            <person name="Sudarsanam P."/>
            <person name="Ley R."/>
            <person name="Guruge J."/>
            <person name="Turnbaugh P.J."/>
            <person name="Mahowald M."/>
            <person name="Liep D."/>
            <person name="Gordon J."/>
        </authorList>
    </citation>
    <scope>NUCLEOTIDE SEQUENCE [LARGE SCALE GENOMIC DNA]</scope>
    <source>
        <strain evidence="4">DSM 10507 / JCM 14656 / S5a33</strain>
    </source>
</reference>
<dbReference type="Proteomes" id="UP000003100">
    <property type="component" value="Unassembled WGS sequence"/>
</dbReference>